<evidence type="ECO:0000313" key="1">
    <source>
        <dbReference type="EMBL" id="JAD32898.1"/>
    </source>
</evidence>
<reference evidence="1" key="2">
    <citation type="journal article" date="2015" name="Data Brief">
        <title>Shoot transcriptome of the giant reed, Arundo donax.</title>
        <authorList>
            <person name="Barrero R.A."/>
            <person name="Guerrero F.D."/>
            <person name="Moolhuijzen P."/>
            <person name="Goolsby J.A."/>
            <person name="Tidwell J."/>
            <person name="Bellgard S.E."/>
            <person name="Bellgard M.I."/>
        </authorList>
    </citation>
    <scope>NUCLEOTIDE SEQUENCE</scope>
    <source>
        <tissue evidence="1">Shoot tissue taken approximately 20 cm above the soil surface</tissue>
    </source>
</reference>
<protein>
    <submittedName>
        <fullName evidence="1">Uncharacterized protein</fullName>
    </submittedName>
</protein>
<dbReference type="EMBL" id="GBRH01264997">
    <property type="protein sequence ID" value="JAD32898.1"/>
    <property type="molecule type" value="Transcribed_RNA"/>
</dbReference>
<name>A0A0A8Z5C5_ARUDO</name>
<reference evidence="1" key="1">
    <citation type="submission" date="2014-09" db="EMBL/GenBank/DDBJ databases">
        <authorList>
            <person name="Magalhaes I.L.F."/>
            <person name="Oliveira U."/>
            <person name="Santos F.R."/>
            <person name="Vidigal T.H.D.A."/>
            <person name="Brescovit A.D."/>
            <person name="Santos A.J."/>
        </authorList>
    </citation>
    <scope>NUCLEOTIDE SEQUENCE</scope>
    <source>
        <tissue evidence="1">Shoot tissue taken approximately 20 cm above the soil surface</tissue>
    </source>
</reference>
<proteinExistence type="predicted"/>
<dbReference type="AlphaFoldDB" id="A0A0A8Z5C5"/>
<sequence>MFTSLQPANFISTFSSVLQSFGPIHTACLAIQSPCRADIRCPLQQTFQTRRSCVIYHLIYKMDYHFVVQCIADYIASPE</sequence>
<accession>A0A0A8Z5C5</accession>
<organism evidence="1">
    <name type="scientific">Arundo donax</name>
    <name type="common">Giant reed</name>
    <name type="synonym">Donax arundinaceus</name>
    <dbReference type="NCBI Taxonomy" id="35708"/>
    <lineage>
        <taxon>Eukaryota</taxon>
        <taxon>Viridiplantae</taxon>
        <taxon>Streptophyta</taxon>
        <taxon>Embryophyta</taxon>
        <taxon>Tracheophyta</taxon>
        <taxon>Spermatophyta</taxon>
        <taxon>Magnoliopsida</taxon>
        <taxon>Liliopsida</taxon>
        <taxon>Poales</taxon>
        <taxon>Poaceae</taxon>
        <taxon>PACMAD clade</taxon>
        <taxon>Arundinoideae</taxon>
        <taxon>Arundineae</taxon>
        <taxon>Arundo</taxon>
    </lineage>
</organism>